<name>A0ABU3VGH4_9RHOB</name>
<keyword evidence="3" id="KW-1003">Cell membrane</keyword>
<feature type="domain" description="Mechanosensitive ion channel MscS C-terminal" evidence="10">
    <location>
        <begin position="258"/>
        <end position="343"/>
    </location>
</feature>
<dbReference type="PANTHER" id="PTHR30221">
    <property type="entry name" value="SMALL-CONDUCTANCE MECHANOSENSITIVE CHANNEL"/>
    <property type="match status" value="1"/>
</dbReference>
<dbReference type="PANTHER" id="PTHR30221:SF1">
    <property type="entry name" value="SMALL-CONDUCTANCE MECHANOSENSITIVE CHANNEL"/>
    <property type="match status" value="1"/>
</dbReference>
<dbReference type="InterPro" id="IPR010920">
    <property type="entry name" value="LSM_dom_sf"/>
</dbReference>
<evidence type="ECO:0000313" key="11">
    <source>
        <dbReference type="EMBL" id="MDU9005276.1"/>
    </source>
</evidence>
<reference evidence="12" key="1">
    <citation type="submission" date="2023-05" db="EMBL/GenBank/DDBJ databases">
        <title>Sedimentitalea sp. nov. JM2-8.</title>
        <authorList>
            <person name="Huang J."/>
        </authorList>
    </citation>
    <scope>NUCLEOTIDE SEQUENCE [LARGE SCALE GENOMIC DNA]</scope>
    <source>
        <strain evidence="12">KHS03</strain>
    </source>
</reference>
<dbReference type="InterPro" id="IPR006685">
    <property type="entry name" value="MscS_channel_2nd"/>
</dbReference>
<keyword evidence="7" id="KW-0997">Cell inner membrane</keyword>
<dbReference type="EMBL" id="JASMWN010000013">
    <property type="protein sequence ID" value="MDU9005276.1"/>
    <property type="molecule type" value="Genomic_DNA"/>
</dbReference>
<dbReference type="Gene3D" id="2.30.30.60">
    <property type="match status" value="1"/>
</dbReference>
<comment type="caution">
    <text evidence="11">The sequence shown here is derived from an EMBL/GenBank/DDBJ whole genome shotgun (WGS) entry which is preliminary data.</text>
</comment>
<keyword evidence="7" id="KW-0406">Ion transport</keyword>
<evidence type="ECO:0000256" key="4">
    <source>
        <dbReference type="ARBA" id="ARBA00022692"/>
    </source>
</evidence>
<comment type="function">
    <text evidence="7">Mechanosensitive channel that participates in the regulation of osmotic pressure changes within the cell, opening in response to stretch forces in the membrane lipid bilayer, without the need for other proteins. Contributes to normal resistance to hypoosmotic shock. Forms an ion channel of 1.0 nanosiemens conductance with a slight preference for anions.</text>
</comment>
<dbReference type="InterPro" id="IPR011014">
    <property type="entry name" value="MscS_channel_TM-2"/>
</dbReference>
<comment type="subcellular location">
    <subcellularLocation>
        <location evidence="7">Cell inner membrane</location>
        <topology evidence="7">Multi-pass membrane protein</topology>
    </subcellularLocation>
    <subcellularLocation>
        <location evidence="1">Cell membrane</location>
        <topology evidence="1">Multi-pass membrane protein</topology>
    </subcellularLocation>
</comment>
<evidence type="ECO:0000256" key="8">
    <source>
        <dbReference type="SAM" id="MobiDB-lite"/>
    </source>
</evidence>
<dbReference type="Gene3D" id="3.30.70.100">
    <property type="match status" value="1"/>
</dbReference>
<evidence type="ECO:0000259" key="9">
    <source>
        <dbReference type="Pfam" id="PF00924"/>
    </source>
</evidence>
<feature type="region of interest" description="Disordered" evidence="8">
    <location>
        <begin position="47"/>
        <end position="71"/>
    </location>
</feature>
<organism evidence="11 12">
    <name type="scientific">Sedimentitalea todarodis</name>
    <dbReference type="NCBI Taxonomy" id="1631240"/>
    <lineage>
        <taxon>Bacteria</taxon>
        <taxon>Pseudomonadati</taxon>
        <taxon>Pseudomonadota</taxon>
        <taxon>Alphaproteobacteria</taxon>
        <taxon>Rhodobacterales</taxon>
        <taxon>Paracoccaceae</taxon>
        <taxon>Sedimentitalea</taxon>
    </lineage>
</organism>
<keyword evidence="4 7" id="KW-0812">Transmembrane</keyword>
<keyword evidence="5 7" id="KW-1133">Transmembrane helix</keyword>
<dbReference type="Proteomes" id="UP001255416">
    <property type="component" value="Unassembled WGS sequence"/>
</dbReference>
<evidence type="ECO:0000313" key="12">
    <source>
        <dbReference type="Proteomes" id="UP001255416"/>
    </source>
</evidence>
<dbReference type="Gene3D" id="1.10.287.1260">
    <property type="match status" value="1"/>
</dbReference>
<keyword evidence="12" id="KW-1185">Reference proteome</keyword>
<dbReference type="SUPFAM" id="SSF50182">
    <property type="entry name" value="Sm-like ribonucleoproteins"/>
    <property type="match status" value="1"/>
</dbReference>
<dbReference type="SUPFAM" id="SSF82689">
    <property type="entry name" value="Mechanosensitive channel protein MscS (YggB), C-terminal domain"/>
    <property type="match status" value="1"/>
</dbReference>
<feature type="transmembrane region" description="Helical" evidence="7">
    <location>
        <begin position="20"/>
        <end position="39"/>
    </location>
</feature>
<evidence type="ECO:0000259" key="10">
    <source>
        <dbReference type="Pfam" id="PF21082"/>
    </source>
</evidence>
<dbReference type="Pfam" id="PF21082">
    <property type="entry name" value="MS_channel_3rd"/>
    <property type="match status" value="1"/>
</dbReference>
<feature type="transmembrane region" description="Helical" evidence="7">
    <location>
        <begin position="97"/>
        <end position="118"/>
    </location>
</feature>
<dbReference type="InterPro" id="IPR023408">
    <property type="entry name" value="MscS_beta-dom_sf"/>
</dbReference>
<feature type="domain" description="Mechanosensitive ion channel MscS" evidence="9">
    <location>
        <begin position="185"/>
        <end position="247"/>
    </location>
</feature>
<protein>
    <recommendedName>
        <fullName evidence="7">Small-conductance mechanosensitive channel</fullName>
    </recommendedName>
</protein>
<dbReference type="InterPro" id="IPR011066">
    <property type="entry name" value="MscS_channel_C_sf"/>
</dbReference>
<evidence type="ECO:0000256" key="7">
    <source>
        <dbReference type="RuleBase" id="RU369025"/>
    </source>
</evidence>
<comment type="subunit">
    <text evidence="7">Homoheptamer.</text>
</comment>
<dbReference type="Pfam" id="PF00924">
    <property type="entry name" value="MS_channel_2nd"/>
    <property type="match status" value="1"/>
</dbReference>
<evidence type="ECO:0000256" key="1">
    <source>
        <dbReference type="ARBA" id="ARBA00004651"/>
    </source>
</evidence>
<sequence>MRKHRASGSPLQAFVVLSPIYHRMLLLWELITAICVGLMRHLQHPESKGPHAISAERGPMHQGPLTPNSPYGEQSNMEPVEILLRQLTEIARASIALLPQLAVAIFVLLLTAVLNKLVQYLVARVMRGMKLRQSLKDLFSLLTSIFVWIMGIMIAAVIVFPGLTPASILAGLGIGSVAIGFAFKDVFENFLAGIIILFRREMRIGDHIECEGIDGKVDRIAIRESHILQTDGQLVIVPNSILFKNPVVIQTFKDTRRVTVICGVAYDEDVDAARDVIAQAVSGCDTVDQSKHPIQIFAQEFASSSINFEVTWWTGSEPLEVRRSKDQVVAKVKGALDAAGIEIPFPYRTLTFKEPLPVAQSAESSPA</sequence>
<evidence type="ECO:0000256" key="5">
    <source>
        <dbReference type="ARBA" id="ARBA00022989"/>
    </source>
</evidence>
<feature type="transmembrane region" description="Helical" evidence="7">
    <location>
        <begin position="166"/>
        <end position="198"/>
    </location>
</feature>
<accession>A0ABU3VGH4</accession>
<evidence type="ECO:0000256" key="2">
    <source>
        <dbReference type="ARBA" id="ARBA00008017"/>
    </source>
</evidence>
<dbReference type="SUPFAM" id="SSF82861">
    <property type="entry name" value="Mechanosensitive channel protein MscS (YggB), transmembrane region"/>
    <property type="match status" value="1"/>
</dbReference>
<keyword evidence="7" id="KW-0407">Ion channel</keyword>
<gene>
    <name evidence="11" type="ORF">QO231_15635</name>
</gene>
<keyword evidence="7" id="KW-0813">Transport</keyword>
<evidence type="ECO:0000256" key="3">
    <source>
        <dbReference type="ARBA" id="ARBA00022475"/>
    </source>
</evidence>
<feature type="transmembrane region" description="Helical" evidence="7">
    <location>
        <begin position="138"/>
        <end position="160"/>
    </location>
</feature>
<keyword evidence="6 7" id="KW-0472">Membrane</keyword>
<proteinExistence type="inferred from homology"/>
<comment type="similarity">
    <text evidence="2 7">Belongs to the MscS (TC 1.A.23) family.</text>
</comment>
<evidence type="ECO:0000256" key="6">
    <source>
        <dbReference type="ARBA" id="ARBA00023136"/>
    </source>
</evidence>
<dbReference type="InterPro" id="IPR045275">
    <property type="entry name" value="MscS_archaea/bacteria_type"/>
</dbReference>
<dbReference type="InterPro" id="IPR049278">
    <property type="entry name" value="MS_channel_C"/>
</dbReference>